<feature type="transmembrane region" description="Helical" evidence="1">
    <location>
        <begin position="6"/>
        <end position="25"/>
    </location>
</feature>
<dbReference type="SUPFAM" id="SSF53850">
    <property type="entry name" value="Periplasmic binding protein-like II"/>
    <property type="match status" value="1"/>
</dbReference>
<comment type="caution">
    <text evidence="2">The sequence shown here is derived from an EMBL/GenBank/DDBJ whole genome shotgun (WGS) entry which is preliminary data.</text>
</comment>
<dbReference type="STRING" id="1802319.A2928_02475"/>
<name>A0A1G2NES4_9BACT</name>
<gene>
    <name evidence="2" type="ORF">A2928_02475</name>
</gene>
<dbReference type="InterPro" id="IPR006059">
    <property type="entry name" value="SBP"/>
</dbReference>
<dbReference type="Gene3D" id="3.40.190.10">
    <property type="entry name" value="Periplasmic binding protein-like II"/>
    <property type="match status" value="1"/>
</dbReference>
<evidence type="ECO:0000313" key="2">
    <source>
        <dbReference type="EMBL" id="OHA33959.1"/>
    </source>
</evidence>
<dbReference type="Proteomes" id="UP000176221">
    <property type="component" value="Unassembled WGS sequence"/>
</dbReference>
<dbReference type="PANTHER" id="PTHR43649">
    <property type="entry name" value="ARABINOSE-BINDING PROTEIN-RELATED"/>
    <property type="match status" value="1"/>
</dbReference>
<keyword evidence="1" id="KW-1133">Transmembrane helix</keyword>
<evidence type="ECO:0000313" key="3">
    <source>
        <dbReference type="Proteomes" id="UP000176221"/>
    </source>
</evidence>
<dbReference type="AlphaFoldDB" id="A0A1G2NES4"/>
<organism evidence="2 3">
    <name type="scientific">Candidatus Taylorbacteria bacterium RIFCSPLOWO2_01_FULL_45_15b</name>
    <dbReference type="NCBI Taxonomy" id="1802319"/>
    <lineage>
        <taxon>Bacteria</taxon>
        <taxon>Candidatus Tayloriibacteriota</taxon>
    </lineage>
</organism>
<protein>
    <submittedName>
        <fullName evidence="2">Uncharacterized protein</fullName>
    </submittedName>
</protein>
<keyword evidence="1" id="KW-0472">Membrane</keyword>
<dbReference type="PANTHER" id="PTHR43649:SF12">
    <property type="entry name" value="DIACETYLCHITOBIOSE BINDING PROTEIN DASA"/>
    <property type="match status" value="1"/>
</dbReference>
<proteinExistence type="predicted"/>
<sequence length="427" mass="47637">MTRFQLILLGIFAFFIIFAVIIFSASKGGSSVGESTVSVWGTMSVEAFNAVFGESSLAGDDSIRVTYRSILPDVFEQTLTEALAIEQGPDLFFVTNASLIKNREKIFFLPFKSYPERIYKDTYIEAAELFLDDDGLYAIPFLVDPIVMYWNRDIFSEAGLSEPLRYWDELFNLSQSLTRYDDRFNIIRATTALGEYENITHAKDIFAAMVLQTGNKIVERKFGQYVSTLSERYNYPEAPAVSVLRFFSDFANPTKSAYTWNRSLPQSRDHFIAGDLALYFGFASEIESIQQKNPNLNFDVAGFPQLRQAATSRTMVRITGLAISRQSPNTSAAFTTALALSSGGAQAAVETELIFPSVERKKASSLHEKAFLDTFSKSVLIGRSWYDPDPVLTDRIFEQMVEGVVTGSSDVASAVGRASAEIEAEFR</sequence>
<keyword evidence="1" id="KW-0812">Transmembrane</keyword>
<dbReference type="EMBL" id="MHRX01000020">
    <property type="protein sequence ID" value="OHA33959.1"/>
    <property type="molecule type" value="Genomic_DNA"/>
</dbReference>
<accession>A0A1G2NES4</accession>
<dbReference type="InterPro" id="IPR050490">
    <property type="entry name" value="Bact_solute-bd_prot1"/>
</dbReference>
<evidence type="ECO:0000256" key="1">
    <source>
        <dbReference type="SAM" id="Phobius"/>
    </source>
</evidence>
<dbReference type="Pfam" id="PF13416">
    <property type="entry name" value="SBP_bac_8"/>
    <property type="match status" value="1"/>
</dbReference>
<reference evidence="2 3" key="1">
    <citation type="journal article" date="2016" name="Nat. Commun.">
        <title>Thousands of microbial genomes shed light on interconnected biogeochemical processes in an aquifer system.</title>
        <authorList>
            <person name="Anantharaman K."/>
            <person name="Brown C.T."/>
            <person name="Hug L.A."/>
            <person name="Sharon I."/>
            <person name="Castelle C.J."/>
            <person name="Probst A.J."/>
            <person name="Thomas B.C."/>
            <person name="Singh A."/>
            <person name="Wilkins M.J."/>
            <person name="Karaoz U."/>
            <person name="Brodie E.L."/>
            <person name="Williams K.H."/>
            <person name="Hubbard S.S."/>
            <person name="Banfield J.F."/>
        </authorList>
    </citation>
    <scope>NUCLEOTIDE SEQUENCE [LARGE SCALE GENOMIC DNA]</scope>
</reference>